<dbReference type="Proteomes" id="UP000321250">
    <property type="component" value="Unassembled WGS sequence"/>
</dbReference>
<evidence type="ECO:0000313" key="2">
    <source>
        <dbReference type="Proteomes" id="UP000321250"/>
    </source>
</evidence>
<dbReference type="EMBL" id="VOQR01000001">
    <property type="protein sequence ID" value="TXC69783.1"/>
    <property type="molecule type" value="Genomic_DNA"/>
</dbReference>
<accession>A0A5C6UA15</accession>
<keyword evidence="2" id="KW-1185">Reference proteome</keyword>
<reference evidence="1 2" key="1">
    <citation type="journal article" date="2013" name="Antonie Van Leeuwenhoek">
        <title>Sphingomonas ginsenosidivorax sp. nov., with the ability to transform ginsenosides.</title>
        <authorList>
            <person name="Jin X.F."/>
            <person name="Kim J.K."/>
            <person name="Liu Q.M."/>
            <person name="Kang M.S."/>
            <person name="He D."/>
            <person name="Jin F.X."/>
            <person name="Kim S.C."/>
            <person name="Im W.T."/>
        </authorList>
    </citation>
    <scope>NUCLEOTIDE SEQUENCE [LARGE SCALE GENOMIC DNA]</scope>
    <source>
        <strain evidence="1 2">KHI67</strain>
    </source>
</reference>
<evidence type="ECO:0000313" key="1">
    <source>
        <dbReference type="EMBL" id="TXC69783.1"/>
    </source>
</evidence>
<dbReference type="RefSeq" id="WP_147079366.1">
    <property type="nucleotide sequence ID" value="NZ_VOQR01000001.1"/>
</dbReference>
<name>A0A5C6UA15_9SPHN</name>
<comment type="caution">
    <text evidence="1">The sequence shown here is derived from an EMBL/GenBank/DDBJ whole genome shotgun (WGS) entry which is preliminary data.</text>
</comment>
<organism evidence="1 2">
    <name type="scientific">Sphingomonas ginsenosidivorax</name>
    <dbReference type="NCBI Taxonomy" id="862135"/>
    <lineage>
        <taxon>Bacteria</taxon>
        <taxon>Pseudomonadati</taxon>
        <taxon>Pseudomonadota</taxon>
        <taxon>Alphaproteobacteria</taxon>
        <taxon>Sphingomonadales</taxon>
        <taxon>Sphingomonadaceae</taxon>
        <taxon>Sphingomonas</taxon>
    </lineage>
</organism>
<sequence>MRVYDDLQLGSAVASGAEGSMPFAITDADGYALLAMDLRRRWHMAGALFAGDLEMAAGTIVSDQPASSPWSVTDEDGHAYAALVDGDIAFMHAGSSADLGMLYKDARNRARTASIMGAPHNLQVATLDATRALILLYSQSLGNGQEAHPAVTMAPLSPSAFMIGLSVRPGWFYGPGWFPRDGDATLHPLKATVELGINDPSPTDHVRRPLTAQEIAALDPHDPAEGESPVVAIANRVARQWDDAGYRPARKIIAMACGVGGRTLEPLYPLEIKRVGRAIYVHHHLPCGPLPIKPLCDGAASTLYDDAGYRVVDAQGDVPIKSVTIIGSTIAKILCARVPGEGAELLYADKARHNGGGNIFDSDPARSDSVSTRTGLPYDLSNACSPYRLAIGWKRPVMEQQ</sequence>
<dbReference type="AlphaFoldDB" id="A0A5C6UA15"/>
<protein>
    <submittedName>
        <fullName evidence="1">Uncharacterized protein</fullName>
    </submittedName>
</protein>
<gene>
    <name evidence="1" type="ORF">FSB78_01535</name>
</gene>
<proteinExistence type="predicted"/>
<dbReference type="OrthoDB" id="7595544at2"/>